<dbReference type="SUPFAM" id="SSF48726">
    <property type="entry name" value="Immunoglobulin"/>
    <property type="match status" value="1"/>
</dbReference>
<dbReference type="InterPro" id="IPR036179">
    <property type="entry name" value="Ig-like_dom_sf"/>
</dbReference>
<dbReference type="Proteomes" id="UP000198287">
    <property type="component" value="Unassembled WGS sequence"/>
</dbReference>
<evidence type="ECO:0000313" key="3">
    <source>
        <dbReference type="Proteomes" id="UP000198287"/>
    </source>
</evidence>
<accession>A0A226ETZ2</accession>
<keyword evidence="1" id="KW-1133">Transmembrane helix</keyword>
<feature type="transmembrane region" description="Helical" evidence="1">
    <location>
        <begin position="286"/>
        <end position="305"/>
    </location>
</feature>
<sequence length="308" mass="35040">MKESGAVIALVLWRSWNTMAHWNKRRSRKTNISPWCGVGGDEETDNDLDRLVCSVKITELRVPQNVLNGTHEPVILDCDFTLEEDEHKTGVVVKWFFNRGPSYVYQWIYGQKPVGLGILRNRLDLDYVASDEDWNRHRALKITNPTTELTGDWLCRVSTFKLDAMKTAKMIVFAPQKVHDIALVSRPTADSINISCWATGAYPEPKLTITYGNYELPDVRTDSLWSEGAYNVAVHTEIKDSDLSAPLPVIFDCELKIPNTSYIHRKNLLYAGPIKETETSAAGSKMMMTVGTFFYTNLLIAWAIFRWT</sequence>
<protein>
    <submittedName>
        <fullName evidence="2">T-lymphocyte activation antigen CD80</fullName>
    </submittedName>
</protein>
<keyword evidence="1" id="KW-0812">Transmembrane</keyword>
<dbReference type="Gene3D" id="2.60.40.10">
    <property type="entry name" value="Immunoglobulins"/>
    <property type="match status" value="1"/>
</dbReference>
<dbReference type="OrthoDB" id="6478865at2759"/>
<keyword evidence="3" id="KW-1185">Reference proteome</keyword>
<gene>
    <name evidence="2" type="ORF">Fcan01_05533</name>
</gene>
<dbReference type="PANTHER" id="PTHR21261">
    <property type="entry name" value="BEAT PROTEIN"/>
    <property type="match status" value="1"/>
</dbReference>
<evidence type="ECO:0000313" key="2">
    <source>
        <dbReference type="EMBL" id="OXA60524.1"/>
    </source>
</evidence>
<keyword evidence="1" id="KW-0472">Membrane</keyword>
<dbReference type="PANTHER" id="PTHR21261:SF2">
    <property type="entry name" value="GH04238P-RELATED"/>
    <property type="match status" value="1"/>
</dbReference>
<reference evidence="2 3" key="1">
    <citation type="submission" date="2015-12" db="EMBL/GenBank/DDBJ databases">
        <title>The genome of Folsomia candida.</title>
        <authorList>
            <person name="Faddeeva A."/>
            <person name="Derks M.F."/>
            <person name="Anvar Y."/>
            <person name="Smit S."/>
            <person name="Van Straalen N."/>
            <person name="Roelofs D."/>
        </authorList>
    </citation>
    <scope>NUCLEOTIDE SEQUENCE [LARGE SCALE GENOMIC DNA]</scope>
    <source>
        <strain evidence="2 3">VU population</strain>
        <tissue evidence="2">Whole body</tissue>
    </source>
</reference>
<name>A0A226ETZ2_FOLCA</name>
<organism evidence="2 3">
    <name type="scientific">Folsomia candida</name>
    <name type="common">Springtail</name>
    <dbReference type="NCBI Taxonomy" id="158441"/>
    <lineage>
        <taxon>Eukaryota</taxon>
        <taxon>Metazoa</taxon>
        <taxon>Ecdysozoa</taxon>
        <taxon>Arthropoda</taxon>
        <taxon>Hexapoda</taxon>
        <taxon>Collembola</taxon>
        <taxon>Entomobryomorpha</taxon>
        <taxon>Isotomoidea</taxon>
        <taxon>Isotomidae</taxon>
        <taxon>Proisotominae</taxon>
        <taxon>Folsomia</taxon>
    </lineage>
</organism>
<dbReference type="OMA" id="LRGFCCA"/>
<dbReference type="AlphaFoldDB" id="A0A226ETZ2"/>
<proteinExistence type="predicted"/>
<dbReference type="EMBL" id="LNIX01000002">
    <property type="protein sequence ID" value="OXA60524.1"/>
    <property type="molecule type" value="Genomic_DNA"/>
</dbReference>
<dbReference type="InterPro" id="IPR013783">
    <property type="entry name" value="Ig-like_fold"/>
</dbReference>
<comment type="caution">
    <text evidence="2">The sequence shown here is derived from an EMBL/GenBank/DDBJ whole genome shotgun (WGS) entry which is preliminary data.</text>
</comment>
<evidence type="ECO:0000256" key="1">
    <source>
        <dbReference type="SAM" id="Phobius"/>
    </source>
</evidence>